<dbReference type="GO" id="GO:0005829">
    <property type="term" value="C:cytosol"/>
    <property type="evidence" value="ECO:0007669"/>
    <property type="project" value="TreeGrafter"/>
</dbReference>
<feature type="domain" description="HTH asnC-type" evidence="4">
    <location>
        <begin position="2"/>
        <end position="63"/>
    </location>
</feature>
<keyword evidence="2" id="KW-0238">DNA-binding</keyword>
<dbReference type="SUPFAM" id="SSF46785">
    <property type="entry name" value="Winged helix' DNA-binding domain"/>
    <property type="match status" value="1"/>
</dbReference>
<dbReference type="Gene3D" id="3.30.70.920">
    <property type="match status" value="1"/>
</dbReference>
<keyword evidence="3" id="KW-0804">Transcription</keyword>
<protein>
    <submittedName>
        <fullName evidence="5">Leucine-responsive regulatory protein, regulator for leucine (Or lrp) regulon and high-affinity branched-chain amino acid transport system</fullName>
    </submittedName>
</protein>
<dbReference type="PRINTS" id="PR00033">
    <property type="entry name" value="HTHASNC"/>
</dbReference>
<dbReference type="Pfam" id="PF13404">
    <property type="entry name" value="HTH_AsnC-type"/>
    <property type="match status" value="1"/>
</dbReference>
<dbReference type="GO" id="GO:0043565">
    <property type="term" value="F:sequence-specific DNA binding"/>
    <property type="evidence" value="ECO:0007669"/>
    <property type="project" value="InterPro"/>
</dbReference>
<dbReference type="InterPro" id="IPR036388">
    <property type="entry name" value="WH-like_DNA-bd_sf"/>
</dbReference>
<evidence type="ECO:0000259" key="4">
    <source>
        <dbReference type="PROSITE" id="PS50956"/>
    </source>
</evidence>
<evidence type="ECO:0000256" key="2">
    <source>
        <dbReference type="ARBA" id="ARBA00023125"/>
    </source>
</evidence>
<dbReference type="InterPro" id="IPR036390">
    <property type="entry name" value="WH_DNA-bd_sf"/>
</dbReference>
<name>A0A3B0USC0_9ZZZZ</name>
<dbReference type="SMART" id="SM00344">
    <property type="entry name" value="HTH_ASNC"/>
    <property type="match status" value="1"/>
</dbReference>
<dbReference type="InterPro" id="IPR019887">
    <property type="entry name" value="Tscrpt_reg_AsnC/Lrp_C"/>
</dbReference>
<dbReference type="AlphaFoldDB" id="A0A3B0USC0"/>
<dbReference type="InterPro" id="IPR019888">
    <property type="entry name" value="Tscrpt_reg_AsnC-like"/>
</dbReference>
<dbReference type="PROSITE" id="PS50956">
    <property type="entry name" value="HTH_ASNC_2"/>
    <property type="match status" value="1"/>
</dbReference>
<dbReference type="Pfam" id="PF01037">
    <property type="entry name" value="AsnC_trans_reg"/>
    <property type="match status" value="1"/>
</dbReference>
<dbReference type="GO" id="GO:0043200">
    <property type="term" value="P:response to amino acid"/>
    <property type="evidence" value="ECO:0007669"/>
    <property type="project" value="TreeGrafter"/>
</dbReference>
<dbReference type="SUPFAM" id="SSF54909">
    <property type="entry name" value="Dimeric alpha+beta barrel"/>
    <property type="match status" value="1"/>
</dbReference>
<dbReference type="PANTHER" id="PTHR30154">
    <property type="entry name" value="LEUCINE-RESPONSIVE REGULATORY PROTEIN"/>
    <property type="match status" value="1"/>
</dbReference>
<dbReference type="InterPro" id="IPR011008">
    <property type="entry name" value="Dimeric_a/b-barrel"/>
</dbReference>
<dbReference type="CDD" id="cd00090">
    <property type="entry name" value="HTH_ARSR"/>
    <property type="match status" value="1"/>
</dbReference>
<dbReference type="EMBL" id="UOEU01000178">
    <property type="protein sequence ID" value="VAW31193.1"/>
    <property type="molecule type" value="Genomic_DNA"/>
</dbReference>
<evidence type="ECO:0000256" key="3">
    <source>
        <dbReference type="ARBA" id="ARBA00023163"/>
    </source>
</evidence>
<evidence type="ECO:0000256" key="1">
    <source>
        <dbReference type="ARBA" id="ARBA00023015"/>
    </source>
</evidence>
<sequence>MIDEIDAKILDLLQTDGRLTNAAIAEKVRLTTSTVYERVKKLEKKEIIQRYVAVVDPQKLGKPITAFIRLVIGTAPGEDYVACKQDFVTQCQAEPDVLECHSVAGEECYLLKIRVANTADLEKLLERLRSYTLVAKSTSNIVMSTFKEQIKISMEAATNESS</sequence>
<dbReference type="Gene3D" id="1.10.10.10">
    <property type="entry name" value="Winged helix-like DNA-binding domain superfamily/Winged helix DNA-binding domain"/>
    <property type="match status" value="1"/>
</dbReference>
<gene>
    <name evidence="5" type="ORF">MNBD_CHLOROFLEXI01-4803</name>
</gene>
<evidence type="ECO:0000313" key="5">
    <source>
        <dbReference type="EMBL" id="VAW31193.1"/>
    </source>
</evidence>
<reference evidence="5" key="1">
    <citation type="submission" date="2018-06" db="EMBL/GenBank/DDBJ databases">
        <authorList>
            <person name="Zhirakovskaya E."/>
        </authorList>
    </citation>
    <scope>NUCLEOTIDE SEQUENCE</scope>
</reference>
<organism evidence="5">
    <name type="scientific">hydrothermal vent metagenome</name>
    <dbReference type="NCBI Taxonomy" id="652676"/>
    <lineage>
        <taxon>unclassified sequences</taxon>
        <taxon>metagenomes</taxon>
        <taxon>ecological metagenomes</taxon>
    </lineage>
</organism>
<dbReference type="InterPro" id="IPR000485">
    <property type="entry name" value="AsnC-type_HTH_dom"/>
</dbReference>
<dbReference type="PANTHER" id="PTHR30154:SF53">
    <property type="entry name" value="HTH-TYPE TRANSCRIPTIONAL REGULATOR LRPC"/>
    <property type="match status" value="1"/>
</dbReference>
<keyword evidence="1" id="KW-0805">Transcription regulation</keyword>
<dbReference type="InterPro" id="IPR011991">
    <property type="entry name" value="ArsR-like_HTH"/>
</dbReference>
<proteinExistence type="predicted"/>
<accession>A0A3B0USC0</accession>